<evidence type="ECO:0000256" key="6">
    <source>
        <dbReference type="ARBA" id="ARBA00023136"/>
    </source>
</evidence>
<accession>A0ABD3MGB9</accession>
<feature type="transmembrane region" description="Helical" evidence="7">
    <location>
        <begin position="343"/>
        <end position="364"/>
    </location>
</feature>
<evidence type="ECO:0000256" key="1">
    <source>
        <dbReference type="ARBA" id="ARBA00004141"/>
    </source>
</evidence>
<feature type="transmembrane region" description="Helical" evidence="7">
    <location>
        <begin position="302"/>
        <end position="322"/>
    </location>
</feature>
<dbReference type="NCBIfam" id="NF009525">
    <property type="entry name" value="PRK12887.1"/>
    <property type="match status" value="1"/>
</dbReference>
<keyword evidence="4 7" id="KW-0812">Transmembrane</keyword>
<feature type="transmembrane region" description="Helical" evidence="7">
    <location>
        <begin position="20"/>
        <end position="37"/>
    </location>
</feature>
<evidence type="ECO:0000256" key="2">
    <source>
        <dbReference type="ARBA" id="ARBA00005985"/>
    </source>
</evidence>
<reference evidence="8 9" key="1">
    <citation type="submission" date="2024-10" db="EMBL/GenBank/DDBJ databases">
        <title>Updated reference genomes for cyclostephanoid diatoms.</title>
        <authorList>
            <person name="Roberts W.R."/>
            <person name="Alverson A.J."/>
        </authorList>
    </citation>
    <scope>NUCLEOTIDE SEQUENCE [LARGE SCALE GENOMIC DNA]</scope>
    <source>
        <strain evidence="8 9">AJA232-27</strain>
    </source>
</reference>
<dbReference type="InterPro" id="IPR044878">
    <property type="entry name" value="UbiA_sf"/>
</dbReference>
<dbReference type="InterPro" id="IPR000537">
    <property type="entry name" value="UbiA_prenyltransferase"/>
</dbReference>
<evidence type="ECO:0000256" key="3">
    <source>
        <dbReference type="ARBA" id="ARBA00022679"/>
    </source>
</evidence>
<dbReference type="Proteomes" id="UP001530293">
    <property type="component" value="Unassembled WGS sequence"/>
</dbReference>
<comment type="similarity">
    <text evidence="2">Belongs to the UbiA prenyltransferase family.</text>
</comment>
<dbReference type="AlphaFoldDB" id="A0ABD3MGB9"/>
<evidence type="ECO:0000313" key="8">
    <source>
        <dbReference type="EMBL" id="KAL3762984.1"/>
    </source>
</evidence>
<feature type="transmembrane region" description="Helical" evidence="7">
    <location>
        <begin position="127"/>
        <end position="146"/>
    </location>
</feature>
<feature type="transmembrane region" description="Helical" evidence="7">
    <location>
        <begin position="411"/>
        <end position="429"/>
    </location>
</feature>
<dbReference type="PANTHER" id="PTHR43009:SF7">
    <property type="entry name" value="HOMOGENTISATE GERANYLGERANYLTRANSFERASE, CHLOROPLASTIC"/>
    <property type="match status" value="1"/>
</dbReference>
<keyword evidence="5 7" id="KW-1133">Transmembrane helix</keyword>
<comment type="subcellular location">
    <subcellularLocation>
        <location evidence="1">Membrane</location>
        <topology evidence="1">Multi-pass membrane protein</topology>
    </subcellularLocation>
</comment>
<dbReference type="EMBL" id="JALLBG020000130">
    <property type="protein sequence ID" value="KAL3762984.1"/>
    <property type="molecule type" value="Genomic_DNA"/>
</dbReference>
<dbReference type="GO" id="GO:0016740">
    <property type="term" value="F:transferase activity"/>
    <property type="evidence" value="ECO:0007669"/>
    <property type="project" value="UniProtKB-KW"/>
</dbReference>
<protein>
    <submittedName>
        <fullName evidence="8">Uncharacterized protein</fullName>
    </submittedName>
</protein>
<dbReference type="GO" id="GO:0016020">
    <property type="term" value="C:membrane"/>
    <property type="evidence" value="ECO:0007669"/>
    <property type="project" value="UniProtKB-SubCell"/>
</dbReference>
<evidence type="ECO:0000256" key="7">
    <source>
        <dbReference type="SAM" id="Phobius"/>
    </source>
</evidence>
<gene>
    <name evidence="8" type="ORF">ACHAWU_001131</name>
</gene>
<proteinExistence type="inferred from homology"/>
<dbReference type="Pfam" id="PF01040">
    <property type="entry name" value="UbiA"/>
    <property type="match status" value="1"/>
</dbReference>
<dbReference type="Gene3D" id="1.10.357.140">
    <property type="entry name" value="UbiA prenyltransferase"/>
    <property type="match status" value="1"/>
</dbReference>
<feature type="transmembrane region" description="Helical" evidence="7">
    <location>
        <begin position="198"/>
        <end position="217"/>
    </location>
</feature>
<name>A0ABD3MGB9_9STRA</name>
<feature type="transmembrane region" description="Helical" evidence="7">
    <location>
        <begin position="158"/>
        <end position="178"/>
    </location>
</feature>
<evidence type="ECO:0000256" key="4">
    <source>
        <dbReference type="ARBA" id="ARBA00022692"/>
    </source>
</evidence>
<keyword evidence="9" id="KW-1185">Reference proteome</keyword>
<keyword evidence="3" id="KW-0808">Transferase</keyword>
<evidence type="ECO:0000313" key="9">
    <source>
        <dbReference type="Proteomes" id="UP001530293"/>
    </source>
</evidence>
<dbReference type="PANTHER" id="PTHR43009">
    <property type="entry name" value="HOMOGENTISATE SOLANESYLTRANSFERASE, CHLOROPLASTIC"/>
    <property type="match status" value="1"/>
</dbReference>
<feature type="transmembrane region" description="Helical" evidence="7">
    <location>
        <begin position="223"/>
        <end position="243"/>
    </location>
</feature>
<comment type="caution">
    <text evidence="8">The sequence shown here is derived from an EMBL/GenBank/DDBJ whole genome shotgun (WGS) entry which is preliminary data.</text>
</comment>
<sequence length="430" mass="46825">MPMLLVAKGNHQFKPKQAGAMAALSSILHVLAIYTLFRQLSCSYAFCPAPAARPPPALIISKVGPSDVRNASASLHGNIRHSRTRVAALSIGAEGDEGVPINNDEVEKKPSRPPFPLVLWRFTRPHTIIGSAIAIPSIFLLAAPTYQSFFTLRSFSSLIYAAVPSLFMNLYITGLNQITDVEIDKINKPELPIAKGDLSYSTACIVVLVALVISLAMSVVHPIFSSSGLQLALWGSCLLGTLYSLPPFRMKKHPLLAAFCIVAVRGTIINAGFYSHAVATAFDSVPQITGVLGCLLHDWKCAFSSIFFAIFGIVIALMKDVPDIHGDRTFNIRSFTVRLGQKRVFVTAKNLLALLFGIVGGALMKWTTMAPDLSVTVRRGLVGLCCWVAGWWVNKAAVAVDAEDSEGVYNYYMKLWNLFYLSYLALPFVS</sequence>
<evidence type="ECO:0000256" key="5">
    <source>
        <dbReference type="ARBA" id="ARBA00022989"/>
    </source>
</evidence>
<organism evidence="8 9">
    <name type="scientific">Discostella pseudostelligera</name>
    <dbReference type="NCBI Taxonomy" id="259834"/>
    <lineage>
        <taxon>Eukaryota</taxon>
        <taxon>Sar</taxon>
        <taxon>Stramenopiles</taxon>
        <taxon>Ochrophyta</taxon>
        <taxon>Bacillariophyta</taxon>
        <taxon>Coscinodiscophyceae</taxon>
        <taxon>Thalassiosirophycidae</taxon>
        <taxon>Stephanodiscales</taxon>
        <taxon>Stephanodiscaceae</taxon>
        <taxon>Discostella</taxon>
    </lineage>
</organism>
<keyword evidence="6 7" id="KW-0472">Membrane</keyword>
<feature type="transmembrane region" description="Helical" evidence="7">
    <location>
        <begin position="255"/>
        <end position="282"/>
    </location>
</feature>